<protein>
    <recommendedName>
        <fullName evidence="4">Myeloid leukemia factor</fullName>
    </recommendedName>
</protein>
<feature type="region of interest" description="Disordered" evidence="1">
    <location>
        <begin position="319"/>
        <end position="360"/>
    </location>
</feature>
<reference evidence="2 3" key="1">
    <citation type="submission" date="2019-03" db="EMBL/GenBank/DDBJ databases">
        <title>Single cell metagenomics reveals metabolic interactions within the superorganism composed of flagellate Streblomastix strix and complex community of Bacteroidetes bacteria on its surface.</title>
        <authorList>
            <person name="Treitli S.C."/>
            <person name="Kolisko M."/>
            <person name="Husnik F."/>
            <person name="Keeling P."/>
            <person name="Hampl V."/>
        </authorList>
    </citation>
    <scope>NUCLEOTIDE SEQUENCE [LARGE SCALE GENOMIC DNA]</scope>
    <source>
        <strain evidence="2">ST1C</strain>
    </source>
</reference>
<dbReference type="EMBL" id="SNRW01010613">
    <property type="protein sequence ID" value="KAA6376306.1"/>
    <property type="molecule type" value="Genomic_DNA"/>
</dbReference>
<accession>A0A5J4V005</accession>
<feature type="compositionally biased region" description="Polar residues" evidence="1">
    <location>
        <begin position="237"/>
        <end position="247"/>
    </location>
</feature>
<comment type="caution">
    <text evidence="2">The sequence shown here is derived from an EMBL/GenBank/DDBJ whole genome shotgun (WGS) entry which is preliminary data.</text>
</comment>
<dbReference type="Proteomes" id="UP000324800">
    <property type="component" value="Unassembled WGS sequence"/>
</dbReference>
<sequence>MRFAIEENSDLFAIDQHDLAHPGMSSRHKKRSGGFFDSFFDEDPFGFDPFDGFMGDMFSGGMFGRRGEHRNDNGRHRNMITDGGEQNGMGGFFDLGGFGTGSGASFSSFSSFSSGGDGERSYQSSSTSSLGPGGVMQTKMIEKDSSGRQKVVTKRQLGEKAVETIEESDADNRRTIHNKLQNMSVDDMNRFDQEWADKQRNLPKVEAREGRGAKDIFGQLYGSSDEDGVDMRRALPGSSSDSGYGSQRRSRHGNGVVIEEADDDEYQPSNVVSETPRVDEPEYIPASVTNTQQQQSYYTPQRNQRGGQHRMIAIEEVDDQDERVHGSQHRVNNNSTHGLTQTKSAYTEHTHDRPRQQKRK</sequence>
<evidence type="ECO:0000256" key="1">
    <source>
        <dbReference type="SAM" id="MobiDB-lite"/>
    </source>
</evidence>
<feature type="compositionally biased region" description="Polar residues" evidence="1">
    <location>
        <begin position="329"/>
        <end position="345"/>
    </location>
</feature>
<feature type="region of interest" description="Disordered" evidence="1">
    <location>
        <begin position="110"/>
        <end position="135"/>
    </location>
</feature>
<dbReference type="OrthoDB" id="8707547at2759"/>
<dbReference type="AlphaFoldDB" id="A0A5J4V005"/>
<feature type="region of interest" description="Disordered" evidence="1">
    <location>
        <begin position="216"/>
        <end position="307"/>
    </location>
</feature>
<feature type="compositionally biased region" description="Polar residues" evidence="1">
    <location>
        <begin position="287"/>
        <end position="306"/>
    </location>
</feature>
<organism evidence="2 3">
    <name type="scientific">Streblomastix strix</name>
    <dbReference type="NCBI Taxonomy" id="222440"/>
    <lineage>
        <taxon>Eukaryota</taxon>
        <taxon>Metamonada</taxon>
        <taxon>Preaxostyla</taxon>
        <taxon>Oxymonadida</taxon>
        <taxon>Streblomastigidae</taxon>
        <taxon>Streblomastix</taxon>
    </lineage>
</organism>
<evidence type="ECO:0000313" key="2">
    <source>
        <dbReference type="EMBL" id="KAA6376306.1"/>
    </source>
</evidence>
<feature type="compositionally biased region" description="Basic and acidic residues" evidence="1">
    <location>
        <begin position="346"/>
        <end position="360"/>
    </location>
</feature>
<proteinExistence type="predicted"/>
<gene>
    <name evidence="2" type="ORF">EZS28_028168</name>
</gene>
<evidence type="ECO:0000313" key="3">
    <source>
        <dbReference type="Proteomes" id="UP000324800"/>
    </source>
</evidence>
<feature type="compositionally biased region" description="Polar residues" evidence="1">
    <location>
        <begin position="121"/>
        <end position="130"/>
    </location>
</feature>
<name>A0A5J4V005_9EUKA</name>
<evidence type="ECO:0008006" key="4">
    <source>
        <dbReference type="Google" id="ProtNLM"/>
    </source>
</evidence>